<reference evidence="1" key="1">
    <citation type="journal article" date="2004" name="Nature">
        <title>Genome duplication in the teleost fish Tetraodon nigroviridis reveals the early vertebrate proto-karyotype.</title>
        <authorList>
            <person name="Jaillon O."/>
            <person name="Aury J.-M."/>
            <person name="Brunet F."/>
            <person name="Petit J.-L."/>
            <person name="Stange-Thomann N."/>
            <person name="Mauceli E."/>
            <person name="Bouneau L."/>
            <person name="Fischer C."/>
            <person name="Ozouf-Costaz C."/>
            <person name="Bernot A."/>
            <person name="Nicaud S."/>
            <person name="Jaffe D."/>
            <person name="Fisher S."/>
            <person name="Lutfalla G."/>
            <person name="Dossat C."/>
            <person name="Segurens B."/>
            <person name="Dasilva C."/>
            <person name="Salanoubat M."/>
            <person name="Levy M."/>
            <person name="Boudet N."/>
            <person name="Castellano S."/>
            <person name="Anthouard V."/>
            <person name="Jubin C."/>
            <person name="Castelli V."/>
            <person name="Katinka M."/>
            <person name="Vacherie B."/>
            <person name="Biemont C."/>
            <person name="Skalli Z."/>
            <person name="Cattolico L."/>
            <person name="Poulain J."/>
            <person name="De Berardinis V."/>
            <person name="Cruaud C."/>
            <person name="Duprat S."/>
            <person name="Brottier P."/>
            <person name="Coutanceau J.-P."/>
            <person name="Gouzy J."/>
            <person name="Parra G."/>
            <person name="Lardier G."/>
            <person name="Chapple C."/>
            <person name="McKernan K.J."/>
            <person name="McEwan P."/>
            <person name="Bosak S."/>
            <person name="Kellis M."/>
            <person name="Volff J.-N."/>
            <person name="Guigo R."/>
            <person name="Zody M.C."/>
            <person name="Mesirov J."/>
            <person name="Lindblad-Toh K."/>
            <person name="Birren B."/>
            <person name="Nusbaum C."/>
            <person name="Kahn D."/>
            <person name="Robinson-Rechavi M."/>
            <person name="Laudet V."/>
            <person name="Schachter V."/>
            <person name="Quetier F."/>
            <person name="Saurin W."/>
            <person name="Scarpelli C."/>
            <person name="Wincker P."/>
            <person name="Lander E.S."/>
            <person name="Weissenbach J."/>
            <person name="Roest Crollius H."/>
        </authorList>
    </citation>
    <scope>NUCLEOTIDE SEQUENCE [LARGE SCALE GENOMIC DNA]</scope>
</reference>
<proteinExistence type="predicted"/>
<name>Q4T3T0_TETNG</name>
<dbReference type="EMBL" id="CAAE01009930">
    <property type="protein sequence ID" value="CAF92452.1"/>
    <property type="molecule type" value="Genomic_DNA"/>
</dbReference>
<comment type="caution">
    <text evidence="1">The sequence shown here is derived from an EMBL/GenBank/DDBJ whole genome shotgun (WGS) entry which is preliminary data.</text>
</comment>
<organism evidence="1">
    <name type="scientific">Tetraodon nigroviridis</name>
    <name type="common">Spotted green pufferfish</name>
    <name type="synonym">Chelonodon nigroviridis</name>
    <dbReference type="NCBI Taxonomy" id="99883"/>
    <lineage>
        <taxon>Eukaryota</taxon>
        <taxon>Metazoa</taxon>
        <taxon>Chordata</taxon>
        <taxon>Craniata</taxon>
        <taxon>Vertebrata</taxon>
        <taxon>Euteleostomi</taxon>
        <taxon>Actinopterygii</taxon>
        <taxon>Neopterygii</taxon>
        <taxon>Teleostei</taxon>
        <taxon>Neoteleostei</taxon>
        <taxon>Acanthomorphata</taxon>
        <taxon>Eupercaria</taxon>
        <taxon>Tetraodontiformes</taxon>
        <taxon>Tetradontoidea</taxon>
        <taxon>Tetraodontidae</taxon>
        <taxon>Tetraodon</taxon>
    </lineage>
</organism>
<feature type="non-terminal residue" evidence="1">
    <location>
        <position position="68"/>
    </location>
</feature>
<accession>Q4T3T0</accession>
<protein>
    <submittedName>
        <fullName evidence="1">(spotted green pufferfish) hypothetical protein</fullName>
    </submittedName>
</protein>
<evidence type="ECO:0000313" key="1">
    <source>
        <dbReference type="EMBL" id="CAF92452.1"/>
    </source>
</evidence>
<dbReference type="PANTHER" id="PTHR15977:SF15">
    <property type="entry name" value="CILIA- AND FLAGELLA-ASSOCIATED PROTEIN 46"/>
    <property type="match status" value="1"/>
</dbReference>
<sequence length="68" mass="8137">YHYRVFNASVQYLQAVRPFLQPGKCRHLVPSLRQVIESLEEVEDQDHSWRAELMMQAPDHMSCGFWKF</sequence>
<dbReference type="KEGG" id="tng:GSTEN00007658G001"/>
<reference evidence="1" key="2">
    <citation type="submission" date="2004-02" db="EMBL/GenBank/DDBJ databases">
        <authorList>
            <consortium name="Genoscope"/>
            <consortium name="Whitehead Institute Centre for Genome Research"/>
        </authorList>
    </citation>
    <scope>NUCLEOTIDE SEQUENCE</scope>
</reference>
<dbReference type="GO" id="GO:0060294">
    <property type="term" value="P:cilium movement involved in cell motility"/>
    <property type="evidence" value="ECO:0007669"/>
    <property type="project" value="InterPro"/>
</dbReference>
<dbReference type="PANTHER" id="PTHR15977">
    <property type="entry name" value="CILIA- AND FLAGELLA-ASSOCIATED PROTEIN 46"/>
    <property type="match status" value="1"/>
</dbReference>
<gene>
    <name evidence="1" type="ORF">GSTENG00007658001</name>
</gene>
<dbReference type="AlphaFoldDB" id="Q4T3T0"/>
<dbReference type="GO" id="GO:0035082">
    <property type="term" value="P:axoneme assembly"/>
    <property type="evidence" value="ECO:0007669"/>
    <property type="project" value="InterPro"/>
</dbReference>
<dbReference type="InterPro" id="IPR039586">
    <property type="entry name" value="CFAP46"/>
</dbReference>
<dbReference type="OrthoDB" id="8951723at2759"/>